<gene>
    <name evidence="2" type="ORF">PCOR1329_LOCUS57565</name>
</gene>
<evidence type="ECO:0000313" key="2">
    <source>
        <dbReference type="EMBL" id="CAK0871906.1"/>
    </source>
</evidence>
<name>A0ABN9VII1_9DINO</name>
<accession>A0ABN9VII1</accession>
<feature type="region of interest" description="Disordered" evidence="1">
    <location>
        <begin position="73"/>
        <end position="183"/>
    </location>
</feature>
<feature type="compositionally biased region" description="Low complexity" evidence="1">
    <location>
        <begin position="8"/>
        <end position="24"/>
    </location>
</feature>
<feature type="compositionally biased region" description="Basic and acidic residues" evidence="1">
    <location>
        <begin position="27"/>
        <end position="40"/>
    </location>
</feature>
<feature type="compositionally biased region" description="Low complexity" evidence="1">
    <location>
        <begin position="123"/>
        <end position="156"/>
    </location>
</feature>
<dbReference type="EMBL" id="CAUYUJ010017115">
    <property type="protein sequence ID" value="CAK0871906.1"/>
    <property type="molecule type" value="Genomic_DNA"/>
</dbReference>
<reference evidence="2" key="1">
    <citation type="submission" date="2023-10" db="EMBL/GenBank/DDBJ databases">
        <authorList>
            <person name="Chen Y."/>
            <person name="Shah S."/>
            <person name="Dougan E. K."/>
            <person name="Thang M."/>
            <person name="Chan C."/>
        </authorList>
    </citation>
    <scope>NUCLEOTIDE SEQUENCE [LARGE SCALE GENOMIC DNA]</scope>
</reference>
<protein>
    <submittedName>
        <fullName evidence="2">Uncharacterized protein</fullName>
    </submittedName>
</protein>
<dbReference type="Proteomes" id="UP001189429">
    <property type="component" value="Unassembled WGS sequence"/>
</dbReference>
<evidence type="ECO:0000256" key="1">
    <source>
        <dbReference type="SAM" id="MobiDB-lite"/>
    </source>
</evidence>
<feature type="region of interest" description="Disordered" evidence="1">
    <location>
        <begin position="1"/>
        <end position="41"/>
    </location>
</feature>
<proteinExistence type="predicted"/>
<sequence length="183" mass="18697">MDRESVRSPLSVPMASMLSSVSASVEAEDRQNSLKDEESVRLSGTLAQALSLRGVTDAGGEVRGAHSLAGGRFALGADEHPGSAPPSLSLGPPRKRPRVPSGHGGAAKAAGEERPVRPRDVIAATRGSSRGSSPSTPTRPCSACAGTSATCASRGSPQRRPRRRSTPPGAPRRGARGSTSRSA</sequence>
<keyword evidence="3" id="KW-1185">Reference proteome</keyword>
<feature type="compositionally biased region" description="Basic and acidic residues" evidence="1">
    <location>
        <begin position="110"/>
        <end position="120"/>
    </location>
</feature>
<evidence type="ECO:0000313" key="3">
    <source>
        <dbReference type="Proteomes" id="UP001189429"/>
    </source>
</evidence>
<comment type="caution">
    <text evidence="2">The sequence shown here is derived from an EMBL/GenBank/DDBJ whole genome shotgun (WGS) entry which is preliminary data.</text>
</comment>
<organism evidence="2 3">
    <name type="scientific">Prorocentrum cordatum</name>
    <dbReference type="NCBI Taxonomy" id="2364126"/>
    <lineage>
        <taxon>Eukaryota</taxon>
        <taxon>Sar</taxon>
        <taxon>Alveolata</taxon>
        <taxon>Dinophyceae</taxon>
        <taxon>Prorocentrales</taxon>
        <taxon>Prorocentraceae</taxon>
        <taxon>Prorocentrum</taxon>
    </lineage>
</organism>